<organism evidence="1 2">
    <name type="scientific">Garciella nitratireducens DSM 15102</name>
    <dbReference type="NCBI Taxonomy" id="1121911"/>
    <lineage>
        <taxon>Bacteria</taxon>
        <taxon>Bacillati</taxon>
        <taxon>Bacillota</taxon>
        <taxon>Clostridia</taxon>
        <taxon>Eubacteriales</taxon>
        <taxon>Eubacteriaceae</taxon>
        <taxon>Garciella</taxon>
    </lineage>
</organism>
<dbReference type="RefSeq" id="WP_087679459.1">
    <property type="nucleotide sequence ID" value="NZ_FUWV01000018.1"/>
</dbReference>
<protein>
    <recommendedName>
        <fullName evidence="3">DUF1573 domain-containing protein</fullName>
    </recommendedName>
</protein>
<name>A0A1T4PL41_9FIRM</name>
<sequence length="132" mass="15077">MSDKIFDKFQNSVSQLLIKHKSILDVLTKQQESITRVNRAIIKAVTSCGCIEINASKQEISDEISIEHIQDILDNHLSGQLCDHCQDIIKQEMGNHLFYLAALCNLLDLNLSDIIEKEQKKIHTLGIYNMLR</sequence>
<evidence type="ECO:0008006" key="3">
    <source>
        <dbReference type="Google" id="ProtNLM"/>
    </source>
</evidence>
<dbReference type="EMBL" id="FUWV01000018">
    <property type="protein sequence ID" value="SJZ92285.1"/>
    <property type="molecule type" value="Genomic_DNA"/>
</dbReference>
<dbReference type="Proteomes" id="UP000196365">
    <property type="component" value="Unassembled WGS sequence"/>
</dbReference>
<dbReference type="AlphaFoldDB" id="A0A1T4PL41"/>
<evidence type="ECO:0000313" key="1">
    <source>
        <dbReference type="EMBL" id="SJZ92285.1"/>
    </source>
</evidence>
<reference evidence="1 2" key="1">
    <citation type="submission" date="2017-02" db="EMBL/GenBank/DDBJ databases">
        <authorList>
            <person name="Peterson S.W."/>
        </authorList>
    </citation>
    <scope>NUCLEOTIDE SEQUENCE [LARGE SCALE GENOMIC DNA]</scope>
    <source>
        <strain evidence="1 2">DSM 15102</strain>
    </source>
</reference>
<evidence type="ECO:0000313" key="2">
    <source>
        <dbReference type="Proteomes" id="UP000196365"/>
    </source>
</evidence>
<proteinExistence type="predicted"/>
<accession>A0A1T4PL41</accession>
<keyword evidence="2" id="KW-1185">Reference proteome</keyword>
<dbReference type="OrthoDB" id="2988649at2"/>
<gene>
    <name evidence="1" type="ORF">SAMN02745973_02133</name>
</gene>